<dbReference type="PANTHER" id="PTHR45772:SF7">
    <property type="entry name" value="AMINO ACID ABC TRANSPORTER ATP-BINDING PROTEIN"/>
    <property type="match status" value="1"/>
</dbReference>
<dbReference type="InterPro" id="IPR032823">
    <property type="entry name" value="BCA_ABC_TP_C"/>
</dbReference>
<evidence type="ECO:0000259" key="4">
    <source>
        <dbReference type="PROSITE" id="PS50893"/>
    </source>
</evidence>
<reference evidence="6" key="2">
    <citation type="submission" date="2015-02" db="EMBL/GenBank/DDBJ databases">
        <title>Complete Genome Sequence of Pelosinus fermentans JBW45.</title>
        <authorList>
            <person name="De Leon K.B."/>
            <person name="Utturkar S.M."/>
            <person name="Camilleri L.B."/>
            <person name="Arkin A.P."/>
            <person name="Fields M.W."/>
            <person name="Brown S.D."/>
            <person name="Wall J.D."/>
        </authorList>
    </citation>
    <scope>NUCLEOTIDE SEQUENCE [LARGE SCALE GENOMIC DNA]</scope>
    <source>
        <strain evidence="6">JBW45</strain>
    </source>
</reference>
<organism evidence="5 6">
    <name type="scientific">Pelosinus fermentans JBW45</name>
    <dbReference type="NCBI Taxonomy" id="1192197"/>
    <lineage>
        <taxon>Bacteria</taxon>
        <taxon>Bacillati</taxon>
        <taxon>Bacillota</taxon>
        <taxon>Negativicutes</taxon>
        <taxon>Selenomonadales</taxon>
        <taxon>Sporomusaceae</taxon>
        <taxon>Pelosinus</taxon>
    </lineage>
</organism>
<dbReference type="RefSeq" id="WP_007955534.1">
    <property type="nucleotide sequence ID" value="NZ_CP010978.1"/>
</dbReference>
<dbReference type="CDD" id="cd03219">
    <property type="entry name" value="ABC_Mj1267_LivG_branched"/>
    <property type="match status" value="1"/>
</dbReference>
<dbReference type="PANTHER" id="PTHR45772">
    <property type="entry name" value="CONSERVED COMPONENT OF ABC TRANSPORTER FOR NATURAL AMINO ACIDS-RELATED"/>
    <property type="match status" value="1"/>
</dbReference>
<dbReference type="Proteomes" id="UP000005361">
    <property type="component" value="Chromosome"/>
</dbReference>
<dbReference type="EC" id="3.6.3.25" evidence="5"/>
<dbReference type="Pfam" id="PF12399">
    <property type="entry name" value="BCA_ABC_TP_C"/>
    <property type="match status" value="1"/>
</dbReference>
<feature type="domain" description="ABC transporter" evidence="4">
    <location>
        <begin position="3"/>
        <end position="250"/>
    </location>
</feature>
<dbReference type="InterPro" id="IPR003439">
    <property type="entry name" value="ABC_transporter-like_ATP-bd"/>
</dbReference>
<dbReference type="GO" id="GO:1903806">
    <property type="term" value="P:L-isoleucine import across plasma membrane"/>
    <property type="evidence" value="ECO:0007669"/>
    <property type="project" value="TreeGrafter"/>
</dbReference>
<dbReference type="GO" id="GO:0016887">
    <property type="term" value="F:ATP hydrolysis activity"/>
    <property type="evidence" value="ECO:0007669"/>
    <property type="project" value="InterPro"/>
</dbReference>
<name>I8TX56_9FIRM</name>
<dbReference type="HOGENOM" id="CLU_000604_1_2_9"/>
<dbReference type="STRING" id="1192197.JBW_00929"/>
<dbReference type="GO" id="GO:0015808">
    <property type="term" value="P:L-alanine transport"/>
    <property type="evidence" value="ECO:0007669"/>
    <property type="project" value="TreeGrafter"/>
</dbReference>
<dbReference type="InterPro" id="IPR003593">
    <property type="entry name" value="AAA+_ATPase"/>
</dbReference>
<keyword evidence="2" id="KW-0547">Nucleotide-binding</keyword>
<accession>I8TX56</accession>
<proteinExistence type="predicted"/>
<evidence type="ECO:0000313" key="5">
    <source>
        <dbReference type="EMBL" id="AJQ26281.1"/>
    </source>
</evidence>
<dbReference type="Pfam" id="PF00005">
    <property type="entry name" value="ABC_tran"/>
    <property type="match status" value="1"/>
</dbReference>
<keyword evidence="5" id="KW-0378">Hydrolase</keyword>
<keyword evidence="3" id="KW-0067">ATP-binding</keyword>
<dbReference type="Gene3D" id="3.40.50.300">
    <property type="entry name" value="P-loop containing nucleotide triphosphate hydrolases"/>
    <property type="match status" value="1"/>
</dbReference>
<dbReference type="FunFam" id="3.40.50.300:FF:000421">
    <property type="entry name" value="Branched-chain amino acid ABC transporter ATP-binding protein"/>
    <property type="match status" value="1"/>
</dbReference>
<dbReference type="AlphaFoldDB" id="I8TX56"/>
<dbReference type="SMART" id="SM00382">
    <property type="entry name" value="AAA"/>
    <property type="match status" value="1"/>
</dbReference>
<dbReference type="SUPFAM" id="SSF52540">
    <property type="entry name" value="P-loop containing nucleoside triphosphate hydrolases"/>
    <property type="match status" value="1"/>
</dbReference>
<evidence type="ECO:0000256" key="2">
    <source>
        <dbReference type="ARBA" id="ARBA00022741"/>
    </source>
</evidence>
<evidence type="ECO:0000313" key="6">
    <source>
        <dbReference type="Proteomes" id="UP000005361"/>
    </source>
</evidence>
<gene>
    <name evidence="5" type="ORF">JBW_00929</name>
</gene>
<dbReference type="GO" id="GO:0005886">
    <property type="term" value="C:plasma membrane"/>
    <property type="evidence" value="ECO:0007669"/>
    <property type="project" value="TreeGrafter"/>
</dbReference>
<evidence type="ECO:0000256" key="1">
    <source>
        <dbReference type="ARBA" id="ARBA00022448"/>
    </source>
</evidence>
<dbReference type="GO" id="GO:0005304">
    <property type="term" value="F:L-valine transmembrane transporter activity"/>
    <property type="evidence" value="ECO:0007669"/>
    <property type="project" value="TreeGrafter"/>
</dbReference>
<dbReference type="GO" id="GO:0042941">
    <property type="term" value="P:D-alanine transmembrane transport"/>
    <property type="evidence" value="ECO:0007669"/>
    <property type="project" value="TreeGrafter"/>
</dbReference>
<dbReference type="PROSITE" id="PS50893">
    <property type="entry name" value="ABC_TRANSPORTER_2"/>
    <property type="match status" value="1"/>
</dbReference>
<dbReference type="GO" id="GO:0015188">
    <property type="term" value="F:L-isoleucine transmembrane transporter activity"/>
    <property type="evidence" value="ECO:0007669"/>
    <property type="project" value="TreeGrafter"/>
</dbReference>
<dbReference type="GO" id="GO:0015192">
    <property type="term" value="F:L-phenylalanine transmembrane transporter activity"/>
    <property type="evidence" value="ECO:0007669"/>
    <property type="project" value="TreeGrafter"/>
</dbReference>
<dbReference type="GO" id="GO:0005524">
    <property type="term" value="F:ATP binding"/>
    <property type="evidence" value="ECO:0007669"/>
    <property type="project" value="UniProtKB-KW"/>
</dbReference>
<keyword evidence="1" id="KW-0813">Transport</keyword>
<protein>
    <submittedName>
        <fullName evidence="5">Sulfate-transporting ATPase</fullName>
        <ecNumber evidence="5">3.6.3.25</ecNumber>
    </submittedName>
</protein>
<dbReference type="OrthoDB" id="9779136at2"/>
<dbReference type="EMBL" id="CP010978">
    <property type="protein sequence ID" value="AJQ26281.1"/>
    <property type="molecule type" value="Genomic_DNA"/>
</dbReference>
<dbReference type="InterPro" id="IPR051120">
    <property type="entry name" value="ABC_AA/LPS_Transport"/>
</dbReference>
<dbReference type="InterPro" id="IPR027417">
    <property type="entry name" value="P-loop_NTPase"/>
</dbReference>
<dbReference type="GO" id="GO:1903805">
    <property type="term" value="P:L-valine import across plasma membrane"/>
    <property type="evidence" value="ECO:0007669"/>
    <property type="project" value="TreeGrafter"/>
</dbReference>
<dbReference type="KEGG" id="pft:JBW_00929"/>
<reference evidence="5 6" key="1">
    <citation type="journal article" date="2015" name="Genome Announc.">
        <title>Complete Genome Sequence of Pelosinus fermentans JBW45, a Member of a Remarkably Competitive Group of Negativicutes in the Firmicutes Phylum.</title>
        <authorList>
            <person name="De Leon K.B."/>
            <person name="Utturkar S.M."/>
            <person name="Camilleri L.B."/>
            <person name="Elias D.A."/>
            <person name="Arkin A.P."/>
            <person name="Fields M.W."/>
            <person name="Brown S.D."/>
            <person name="Wall J.D."/>
        </authorList>
    </citation>
    <scope>NUCLEOTIDE SEQUENCE [LARGE SCALE GENOMIC DNA]</scope>
    <source>
        <strain evidence="5 6">JBW45</strain>
    </source>
</reference>
<sequence>MTLLLEQVTKQFGGLAALTDVGFTVNPGEIVGVIGPNGAGKTTLFNLITGVLAPSSGRIIYQKQSLVDFKPHKITELGIARTFQNIRLFEHLTALENVVVGAHCRMKAGLWQGIWRTAAQRQEEKNIREKARELLNLVGIGEDELSLAGALPYGKQRRLEIARALASQPDLLLLDEPAAGMNESETDDLQILIKKIQELGKAVILIEHDMGLVMNICDKLVVLNFGKKIAEGIPKIIQDHPAVIEAYLGKEED</sequence>
<evidence type="ECO:0000256" key="3">
    <source>
        <dbReference type="ARBA" id="ARBA00022840"/>
    </source>
</evidence>